<dbReference type="EMBL" id="ADZX01000937">
    <property type="protein sequence ID" value="EFK94964.1"/>
    <property type="molecule type" value="Genomic_DNA"/>
</dbReference>
<protein>
    <submittedName>
        <fullName evidence="1">Uncharacterized protein</fullName>
    </submittedName>
</protein>
<proteinExistence type="predicted"/>
<dbReference type="AlphaFoldDB" id="D9PNA0"/>
<accession>D9PNA0</accession>
<name>D9PNA0_9ZZZZ</name>
<sequence length="56" mass="6581">MKPVSPVRGGYQRRDWKDETFQRSFGGVEIKKFVCEKCHHVDVLQIDDLKSIKEDT</sequence>
<reference evidence="1" key="2">
    <citation type="journal article" date="2011" name="Microb. Ecol.">
        <title>Taxonomic and Functional Metagenomic Profiling of the Microbial Community in the Anoxic Sediment of a Sub-saline Shallow Lake (Laguna de Carrizo, Central Spain).</title>
        <authorList>
            <person name="Ferrer M."/>
            <person name="Guazzaroni M.E."/>
            <person name="Richter M."/>
            <person name="Garcia-Salamanca A."/>
            <person name="Yarza P."/>
            <person name="Suarez-Suarez A."/>
            <person name="Solano J."/>
            <person name="Alcaide M."/>
            <person name="van Dillewijn P."/>
            <person name="Molina-Henares M.A."/>
            <person name="Lopez-Cortes N."/>
            <person name="Al-Ramahi Y."/>
            <person name="Guerrero C."/>
            <person name="Acosta A."/>
            <person name="de Eugenio L.I."/>
            <person name="Martinez V."/>
            <person name="Marques S."/>
            <person name="Rojo F."/>
            <person name="Santero E."/>
            <person name="Genilloud O."/>
            <person name="Perez-Perez J."/>
            <person name="Rossello-Mora R."/>
            <person name="Ramos J.L."/>
        </authorList>
    </citation>
    <scope>NUCLEOTIDE SEQUENCE</scope>
</reference>
<comment type="caution">
    <text evidence="1">The sequence shown here is derived from an EMBL/GenBank/DDBJ whole genome shotgun (WGS) entry which is preliminary data.</text>
</comment>
<gene>
    <name evidence="1" type="ORF">LDC_3031</name>
</gene>
<evidence type="ECO:0000313" key="1">
    <source>
        <dbReference type="EMBL" id="EFK94964.1"/>
    </source>
</evidence>
<organism evidence="1">
    <name type="scientific">sediment metagenome</name>
    <dbReference type="NCBI Taxonomy" id="749907"/>
    <lineage>
        <taxon>unclassified sequences</taxon>
        <taxon>metagenomes</taxon>
        <taxon>ecological metagenomes</taxon>
    </lineage>
</organism>
<reference evidence="1" key="1">
    <citation type="submission" date="2010-07" db="EMBL/GenBank/DDBJ databases">
        <authorList>
            <consortium name="CONSOLIDER consortium CSD2007-00005"/>
            <person name="Guazzaroni M.-E."/>
            <person name="Richter M."/>
            <person name="Garcia-Salamanca A."/>
            <person name="Yarza P."/>
            <person name="Ferrer M."/>
        </authorList>
    </citation>
    <scope>NUCLEOTIDE SEQUENCE</scope>
</reference>